<evidence type="ECO:0000256" key="5">
    <source>
        <dbReference type="ARBA" id="ARBA00023163"/>
    </source>
</evidence>
<dbReference type="PANTHER" id="PTHR47995:SF18">
    <property type="entry name" value="TRANSCRIPTION FACTOR MYB65"/>
    <property type="match status" value="1"/>
</dbReference>
<proteinExistence type="predicted"/>
<dbReference type="SUPFAM" id="SSF46689">
    <property type="entry name" value="Homeodomain-like"/>
    <property type="match status" value="1"/>
</dbReference>
<dbReference type="GO" id="GO:0003677">
    <property type="term" value="F:DNA binding"/>
    <property type="evidence" value="ECO:0007669"/>
    <property type="project" value="UniProtKB-KW"/>
</dbReference>
<keyword evidence="9" id="KW-1185">Reference proteome</keyword>
<reference evidence="8 9" key="1">
    <citation type="journal article" date="2021" name="Hortic Res">
        <title>Chromosome-scale assembly of the Dendrobium chrysotoxum genome enhances the understanding of orchid evolution.</title>
        <authorList>
            <person name="Zhang Y."/>
            <person name="Zhang G.Q."/>
            <person name="Zhang D."/>
            <person name="Liu X.D."/>
            <person name="Xu X.Y."/>
            <person name="Sun W.H."/>
            <person name="Yu X."/>
            <person name="Zhu X."/>
            <person name="Wang Z.W."/>
            <person name="Zhao X."/>
            <person name="Zhong W.Y."/>
            <person name="Chen H."/>
            <person name="Yin W.L."/>
            <person name="Huang T."/>
            <person name="Niu S.C."/>
            <person name="Liu Z.J."/>
        </authorList>
    </citation>
    <scope>NUCLEOTIDE SEQUENCE [LARGE SCALE GENOMIC DNA]</scope>
    <source>
        <strain evidence="8">Lindl</strain>
    </source>
</reference>
<dbReference type="PANTHER" id="PTHR47995">
    <property type="entry name" value="TRANSCRIPTION FACTOR MYB33-RELATED"/>
    <property type="match status" value="1"/>
</dbReference>
<dbReference type="AlphaFoldDB" id="A0AAV7HLP0"/>
<evidence type="ECO:0000256" key="2">
    <source>
        <dbReference type="ARBA" id="ARBA00022737"/>
    </source>
</evidence>
<dbReference type="PROSITE" id="PS50090">
    <property type="entry name" value="MYB_LIKE"/>
    <property type="match status" value="1"/>
</dbReference>
<evidence type="ECO:0000256" key="6">
    <source>
        <dbReference type="ARBA" id="ARBA00023242"/>
    </source>
</evidence>
<keyword evidence="4" id="KW-0238">DNA-binding</keyword>
<comment type="subcellular location">
    <subcellularLocation>
        <location evidence="1">Nucleus</location>
    </subcellularLocation>
</comment>
<evidence type="ECO:0000313" key="9">
    <source>
        <dbReference type="Proteomes" id="UP000775213"/>
    </source>
</evidence>
<dbReference type="Pfam" id="PF00249">
    <property type="entry name" value="Myb_DNA-binding"/>
    <property type="match status" value="1"/>
</dbReference>
<protein>
    <recommendedName>
        <fullName evidence="7">Myb-like domain-containing protein</fullName>
    </recommendedName>
</protein>
<organism evidence="8 9">
    <name type="scientific">Dendrobium chrysotoxum</name>
    <name type="common">Orchid</name>
    <dbReference type="NCBI Taxonomy" id="161865"/>
    <lineage>
        <taxon>Eukaryota</taxon>
        <taxon>Viridiplantae</taxon>
        <taxon>Streptophyta</taxon>
        <taxon>Embryophyta</taxon>
        <taxon>Tracheophyta</taxon>
        <taxon>Spermatophyta</taxon>
        <taxon>Magnoliopsida</taxon>
        <taxon>Liliopsida</taxon>
        <taxon>Asparagales</taxon>
        <taxon>Orchidaceae</taxon>
        <taxon>Epidendroideae</taxon>
        <taxon>Malaxideae</taxon>
        <taxon>Dendrobiinae</taxon>
        <taxon>Dendrobium</taxon>
    </lineage>
</organism>
<keyword evidence="6" id="KW-0539">Nucleus</keyword>
<evidence type="ECO:0000259" key="7">
    <source>
        <dbReference type="PROSITE" id="PS50090"/>
    </source>
</evidence>
<dbReference type="InterPro" id="IPR009057">
    <property type="entry name" value="Homeodomain-like_sf"/>
</dbReference>
<keyword evidence="2" id="KW-0677">Repeat</keyword>
<dbReference type="Proteomes" id="UP000775213">
    <property type="component" value="Unassembled WGS sequence"/>
</dbReference>
<comment type="caution">
    <text evidence="8">The sequence shown here is derived from an EMBL/GenBank/DDBJ whole genome shotgun (WGS) entry which is preliminary data.</text>
</comment>
<dbReference type="GO" id="GO:0005634">
    <property type="term" value="C:nucleus"/>
    <property type="evidence" value="ECO:0007669"/>
    <property type="project" value="UniProtKB-SubCell"/>
</dbReference>
<feature type="domain" description="Myb-like" evidence="7">
    <location>
        <begin position="29"/>
        <end position="72"/>
    </location>
</feature>
<gene>
    <name evidence="8" type="ORF">IEQ34_002292</name>
</gene>
<sequence length="101" mass="10976">MGLLVQIKEEPVVISSHTSTILAGTAEVKKPLKKGPWTATKDAILTEYVEKHGEGYWNAVQKNTGLQRCTKSQGSVRSFNEGLSCEPMAEPMLSLLSEPSS</sequence>
<name>A0AAV7HLP0_DENCH</name>
<evidence type="ECO:0000256" key="3">
    <source>
        <dbReference type="ARBA" id="ARBA00023015"/>
    </source>
</evidence>
<evidence type="ECO:0000256" key="1">
    <source>
        <dbReference type="ARBA" id="ARBA00004123"/>
    </source>
</evidence>
<accession>A0AAV7HLP0</accession>
<keyword evidence="5" id="KW-0804">Transcription</keyword>
<dbReference type="InterPro" id="IPR001005">
    <property type="entry name" value="SANT/Myb"/>
</dbReference>
<evidence type="ECO:0000256" key="4">
    <source>
        <dbReference type="ARBA" id="ARBA00023125"/>
    </source>
</evidence>
<dbReference type="Gene3D" id="1.10.10.60">
    <property type="entry name" value="Homeodomain-like"/>
    <property type="match status" value="1"/>
</dbReference>
<dbReference type="EMBL" id="JAGFBR010000003">
    <property type="protein sequence ID" value="KAH0469060.1"/>
    <property type="molecule type" value="Genomic_DNA"/>
</dbReference>
<keyword evidence="3" id="KW-0805">Transcription regulation</keyword>
<evidence type="ECO:0000313" key="8">
    <source>
        <dbReference type="EMBL" id="KAH0469060.1"/>
    </source>
</evidence>